<dbReference type="Pfam" id="PF01368">
    <property type="entry name" value="DHH"/>
    <property type="match status" value="1"/>
</dbReference>
<reference evidence="10 11" key="1">
    <citation type="submission" date="2016-01" db="EMBL/GenBank/DDBJ databases">
        <title>Draft Genome Sequences of Seven Thermophilic Sporeformers Isolated from Foods.</title>
        <authorList>
            <person name="Berendsen E.M."/>
            <person name="Wells-Bennik M.H."/>
            <person name="Krawcyk A.O."/>
            <person name="De Jong A."/>
            <person name="Holsappel S."/>
            <person name="Eijlander R.T."/>
            <person name="Kuipers O.P."/>
        </authorList>
    </citation>
    <scope>NUCLEOTIDE SEQUENCE [LARGE SCALE GENOMIC DNA]</scope>
    <source>
        <strain evidence="10 11">B4135</strain>
    </source>
</reference>
<accession>A0A150LIN1</accession>
<keyword evidence="4 8" id="KW-1133">Transmembrane helix</keyword>
<feature type="binding site" evidence="7">
    <location>
        <position position="501"/>
    </location>
    <ligand>
        <name>Mn(2+)</name>
        <dbReference type="ChEBI" id="CHEBI:29035"/>
        <label>2</label>
    </ligand>
</feature>
<dbReference type="GO" id="GO:0046872">
    <property type="term" value="F:metal ion binding"/>
    <property type="evidence" value="ECO:0007669"/>
    <property type="project" value="UniProtKB-KW"/>
</dbReference>
<dbReference type="GO" id="GO:0106409">
    <property type="term" value="F:cyclic-di-AMP phosphodiesterase activity"/>
    <property type="evidence" value="ECO:0007669"/>
    <property type="project" value="RHEA"/>
</dbReference>
<dbReference type="GO" id="GO:0005886">
    <property type="term" value="C:plasma membrane"/>
    <property type="evidence" value="ECO:0007669"/>
    <property type="project" value="UniProtKB-SubCell"/>
</dbReference>
<dbReference type="AlphaFoldDB" id="A0A150LIN1"/>
<dbReference type="GO" id="GO:0003676">
    <property type="term" value="F:nucleic acid binding"/>
    <property type="evidence" value="ECO:0007669"/>
    <property type="project" value="UniProtKB-UniRule"/>
</dbReference>
<dbReference type="GO" id="GO:0016787">
    <property type="term" value="F:hydrolase activity"/>
    <property type="evidence" value="ECO:0007669"/>
    <property type="project" value="UniProtKB-UniRule"/>
</dbReference>
<dbReference type="InterPro" id="IPR001667">
    <property type="entry name" value="DDH_dom"/>
</dbReference>
<keyword evidence="2 6" id="KW-1003">Cell membrane</keyword>
<dbReference type="InterPro" id="IPR000160">
    <property type="entry name" value="GGDEF_dom"/>
</dbReference>
<comment type="subcellular location">
    <subcellularLocation>
        <location evidence="1">Cell membrane</location>
        <topology evidence="1">Multi-pass membrane protein</topology>
    </subcellularLocation>
</comment>
<evidence type="ECO:0000313" key="11">
    <source>
        <dbReference type="Proteomes" id="UP000075683"/>
    </source>
</evidence>
<evidence type="ECO:0000259" key="9">
    <source>
        <dbReference type="SMART" id="SM00267"/>
    </source>
</evidence>
<evidence type="ECO:0000256" key="1">
    <source>
        <dbReference type="ARBA" id="ARBA00004651"/>
    </source>
</evidence>
<name>A0A150LIN1_9BACI</name>
<dbReference type="Gene3D" id="3.90.1640.10">
    <property type="entry name" value="inorganic pyrophosphatase (n-terminal core)"/>
    <property type="match status" value="1"/>
</dbReference>
<gene>
    <name evidence="10" type="ORF">B4135_3101</name>
</gene>
<evidence type="ECO:0000256" key="5">
    <source>
        <dbReference type="ARBA" id="ARBA00023136"/>
    </source>
</evidence>
<dbReference type="EC" id="3.1.4.-" evidence="6"/>
<dbReference type="PANTHER" id="PTHR47618:SF2">
    <property type="entry name" value="CYCLIC-DI-AMP PHOSPHODIESTERASE GDPP"/>
    <property type="match status" value="1"/>
</dbReference>
<dbReference type="Pfam" id="PF24898">
    <property type="entry name" value="GGDEF_GdpP"/>
    <property type="match status" value="1"/>
</dbReference>
<dbReference type="STRING" id="301148.B4135_3101"/>
<keyword evidence="7" id="KW-0464">Manganese</keyword>
<feature type="binding site" evidence="7">
    <location>
        <position position="348"/>
    </location>
    <ligand>
        <name>Mn(2+)</name>
        <dbReference type="ChEBI" id="CHEBI:29035"/>
        <label>1</label>
    </ligand>
</feature>
<dbReference type="InterPro" id="IPR038763">
    <property type="entry name" value="DHH_sf"/>
</dbReference>
<dbReference type="PATRIC" id="fig|301148.3.peg.938"/>
<evidence type="ECO:0000256" key="7">
    <source>
        <dbReference type="PIRSR" id="PIRSR026583-50"/>
    </source>
</evidence>
<keyword evidence="7" id="KW-0479">Metal-binding</keyword>
<dbReference type="SMART" id="SM00267">
    <property type="entry name" value="GGDEF"/>
    <property type="match status" value="1"/>
</dbReference>
<dbReference type="Pfam" id="PF02272">
    <property type="entry name" value="DHHA1"/>
    <property type="match status" value="1"/>
</dbReference>
<dbReference type="EMBL" id="LQYT01000094">
    <property type="protein sequence ID" value="KYD12187.1"/>
    <property type="molecule type" value="Genomic_DNA"/>
</dbReference>
<comment type="cofactor">
    <cofactor evidence="7">
        <name>Mn(2+)</name>
        <dbReference type="ChEBI" id="CHEBI:29035"/>
    </cofactor>
    <text evidence="7">For phosphodiesterase activity, probably binds 2 Mn(2+) per subunit.</text>
</comment>
<feature type="transmembrane region" description="Helical" evidence="8">
    <location>
        <begin position="36"/>
        <end position="54"/>
    </location>
</feature>
<feature type="binding site" evidence="7">
    <location>
        <position position="352"/>
    </location>
    <ligand>
        <name>Mn(2+)</name>
        <dbReference type="ChEBI" id="CHEBI:29035"/>
        <label>1</label>
    </ligand>
</feature>
<dbReference type="Gene3D" id="3.10.310.30">
    <property type="match status" value="1"/>
</dbReference>
<proteinExistence type="inferred from homology"/>
<dbReference type="PIRSF" id="PIRSF026583">
    <property type="entry name" value="YybT"/>
    <property type="match status" value="1"/>
</dbReference>
<comment type="similarity">
    <text evidence="6">Belongs to the GdpP/PdeA phosphodiesterase family.</text>
</comment>
<evidence type="ECO:0000313" key="10">
    <source>
        <dbReference type="EMBL" id="KYD12187.1"/>
    </source>
</evidence>
<evidence type="ECO:0000256" key="4">
    <source>
        <dbReference type="ARBA" id="ARBA00022989"/>
    </source>
</evidence>
<comment type="catalytic activity">
    <reaction evidence="6">
        <text>3',3'-c-di-AMP + H2O = 5'-O-phosphonoadenylyl-(3'-&gt;5')-adenosine + H(+)</text>
        <dbReference type="Rhea" id="RHEA:54420"/>
        <dbReference type="ChEBI" id="CHEBI:15377"/>
        <dbReference type="ChEBI" id="CHEBI:15378"/>
        <dbReference type="ChEBI" id="CHEBI:71500"/>
        <dbReference type="ChEBI" id="CHEBI:138171"/>
    </reaction>
</comment>
<keyword evidence="6" id="KW-0378">Hydrolase</keyword>
<evidence type="ECO:0000256" key="6">
    <source>
        <dbReference type="PIRNR" id="PIRNR026583"/>
    </source>
</evidence>
<dbReference type="Gene3D" id="3.30.450.20">
    <property type="entry name" value="PAS domain"/>
    <property type="match status" value="1"/>
</dbReference>
<evidence type="ECO:0000256" key="8">
    <source>
        <dbReference type="SAM" id="Phobius"/>
    </source>
</evidence>
<comment type="function">
    <text evidence="6">Has phosphodiesterase (PDE) activity against cyclic-di-AMP (c-di-AMP).</text>
</comment>
<feature type="transmembrane region" description="Helical" evidence="8">
    <location>
        <begin position="12"/>
        <end position="30"/>
    </location>
</feature>
<dbReference type="InterPro" id="IPR049553">
    <property type="entry name" value="GdpP-like_PAS"/>
</dbReference>
<sequence>MEHMPSLLRKSQIRMLIFAQSLTMFSFFLFFAFDRWAVSAAGFILYLLFAYLLLKRDRWYRKEVEEYISVLSYRLKKVGEEALLEMPIGILLINDDYDIEWANPYMASCFKEESLVGRSLYDVADDLIPLLKKEEETGTVDLSGRKYKVIYKKEERLLYFFDITEQAALEKMYQEEKPVIGIIFLDNYDEVTQAMDDQERGSLNNRIASLLNEWAQDQGVFLKRVSSDRYVAFLNEKILANLEENKFSILDFVRESTSKNKTPITLSIGIGSGVSSLPELGVLAQSSLDLALGRGGDQAAIKLPNGRVKFYGGKTNPMEKRTRVRARVISHALRELILESSRIFIMGHKYPDMDAMGASIGLLNIARMNNKEAYVILDEQKIDSGVRKLLADIKQHPELGPRLISPERALDIIEQKSLLIVVDTHKPSLVIEEKLAHRIDRIVVIDHHRRSEEFFKNPLLVYMEPYASSTSELVTEILEYQPNPKIEMLEATALLAGIIVDTKSFTLRTGSRTFDAASFLRSKGADTILVQKYFKEDVESYLKRARLIEKAKFYPRGIAVAKGDPSVRYSQVLIAQTADTLLMMEDVDASFVISERSDQTVAISARSLGKINVQLIMEQLDGGGHLTNAATQLHDVSVDEAERMLLKAIDDYFEGGKQE</sequence>
<dbReference type="InterPro" id="IPR051319">
    <property type="entry name" value="Oligoribo/pAp-PDE_c-di-AMP_PDE"/>
</dbReference>
<dbReference type="Proteomes" id="UP000075683">
    <property type="component" value="Unassembled WGS sequence"/>
</dbReference>
<dbReference type="FunFam" id="3.90.1640.10:FF:000002">
    <property type="entry name" value="Cyclic-di-AMP phosphodiesterase"/>
    <property type="match status" value="1"/>
</dbReference>
<feature type="domain" description="GGDEF" evidence="9">
    <location>
        <begin position="150"/>
        <end position="302"/>
    </location>
</feature>
<keyword evidence="5 6" id="KW-0472">Membrane</keyword>
<dbReference type="InterPro" id="IPR003156">
    <property type="entry name" value="DHHA1_dom"/>
</dbReference>
<dbReference type="Pfam" id="PF21370">
    <property type="entry name" value="PAS_GdpP"/>
    <property type="match status" value="1"/>
</dbReference>
<feature type="binding site" evidence="7">
    <location>
        <position position="354"/>
    </location>
    <ligand>
        <name>Mn(2+)</name>
        <dbReference type="ChEBI" id="CHEBI:29035"/>
        <label>2</label>
    </ligand>
</feature>
<dbReference type="InterPro" id="IPR014528">
    <property type="entry name" value="GdpP/PdeA"/>
</dbReference>
<protein>
    <recommendedName>
        <fullName evidence="6">Cyclic-di-AMP phosphodiesterase</fullName>
        <ecNumber evidence="6">3.1.4.-</ecNumber>
    </recommendedName>
</protein>
<evidence type="ECO:0000256" key="3">
    <source>
        <dbReference type="ARBA" id="ARBA00022692"/>
    </source>
</evidence>
<keyword evidence="3 8" id="KW-0812">Transmembrane</keyword>
<evidence type="ECO:0000256" key="2">
    <source>
        <dbReference type="ARBA" id="ARBA00022475"/>
    </source>
</evidence>
<feature type="binding site" evidence="7">
    <location>
        <position position="423"/>
    </location>
    <ligand>
        <name>Mn(2+)</name>
        <dbReference type="ChEBI" id="CHEBI:29035"/>
        <label>2</label>
    </ligand>
</feature>
<dbReference type="PANTHER" id="PTHR47618">
    <property type="entry name" value="BIFUNCTIONAL OLIGORIBONUCLEASE AND PAP PHOSPHATASE NRNA"/>
    <property type="match status" value="1"/>
</dbReference>
<dbReference type="SUPFAM" id="SSF64182">
    <property type="entry name" value="DHH phosphoesterases"/>
    <property type="match status" value="1"/>
</dbReference>
<organism evidence="10 11">
    <name type="scientific">Caldibacillus debilis</name>
    <dbReference type="NCBI Taxonomy" id="301148"/>
    <lineage>
        <taxon>Bacteria</taxon>
        <taxon>Bacillati</taxon>
        <taxon>Bacillota</taxon>
        <taxon>Bacilli</taxon>
        <taxon>Bacillales</taxon>
        <taxon>Bacillaceae</taxon>
        <taxon>Caldibacillus</taxon>
    </lineage>
</organism>
<feature type="binding site" evidence="7">
    <location>
        <position position="423"/>
    </location>
    <ligand>
        <name>Mn(2+)</name>
        <dbReference type="ChEBI" id="CHEBI:29035"/>
        <label>1</label>
    </ligand>
</feature>
<feature type="binding site" evidence="7">
    <location>
        <position position="447"/>
    </location>
    <ligand>
        <name>Mn(2+)</name>
        <dbReference type="ChEBI" id="CHEBI:29035"/>
        <label>2</label>
    </ligand>
</feature>
<comment type="caution">
    <text evidence="10">The sequence shown here is derived from an EMBL/GenBank/DDBJ whole genome shotgun (WGS) entry which is preliminary data.</text>
</comment>